<evidence type="ECO:0000259" key="6">
    <source>
        <dbReference type="PROSITE" id="PS51469"/>
    </source>
</evidence>
<comment type="caution">
    <text evidence="7">The sequence shown here is derived from an EMBL/GenBank/DDBJ whole genome shotgun (WGS) entry which is preliminary data.</text>
</comment>
<organism evidence="7 8">
    <name type="scientific">Tuber magnatum</name>
    <name type="common">white Piedmont truffle</name>
    <dbReference type="NCBI Taxonomy" id="42249"/>
    <lineage>
        <taxon>Eukaryota</taxon>
        <taxon>Fungi</taxon>
        <taxon>Dikarya</taxon>
        <taxon>Ascomycota</taxon>
        <taxon>Pezizomycotina</taxon>
        <taxon>Pezizomycetes</taxon>
        <taxon>Pezizales</taxon>
        <taxon>Tuberaceae</taxon>
        <taxon>Tuber</taxon>
    </lineage>
</organism>
<feature type="domain" description="SUN" evidence="6">
    <location>
        <begin position="1"/>
        <end position="141"/>
    </location>
</feature>
<gene>
    <name evidence="7" type="ORF">C7212DRAFT_348983</name>
</gene>
<dbReference type="GO" id="GO:0034993">
    <property type="term" value="C:meiotic nuclear membrane microtubule tethering complex"/>
    <property type="evidence" value="ECO:0007669"/>
    <property type="project" value="TreeGrafter"/>
</dbReference>
<feature type="compositionally biased region" description="Low complexity" evidence="5">
    <location>
        <begin position="59"/>
        <end position="70"/>
    </location>
</feature>
<dbReference type="Pfam" id="PF07738">
    <property type="entry name" value="Sad1_UNC"/>
    <property type="match status" value="2"/>
</dbReference>
<evidence type="ECO:0000256" key="5">
    <source>
        <dbReference type="SAM" id="MobiDB-lite"/>
    </source>
</evidence>
<dbReference type="EMBL" id="PYWC01000307">
    <property type="protein sequence ID" value="PWW71574.1"/>
    <property type="molecule type" value="Genomic_DNA"/>
</dbReference>
<evidence type="ECO:0000313" key="7">
    <source>
        <dbReference type="EMBL" id="PWW71574.1"/>
    </source>
</evidence>
<dbReference type="Proteomes" id="UP000246991">
    <property type="component" value="Unassembled WGS sequence"/>
</dbReference>
<dbReference type="PANTHER" id="PTHR12911:SF8">
    <property type="entry name" value="KLAROID PROTEIN-RELATED"/>
    <property type="match status" value="1"/>
</dbReference>
<dbReference type="AlphaFoldDB" id="A0A317SB66"/>
<sequence length="154" mass="17659">MPIYVSHVTIDHVPKQQAIDISSAPKNIEFWIRVPTERKEELQKAVGKPAGEWYRQDSDTQGAQQQQRLQTSANGDGEWVRVHEFMYDIHTAGSPVQTFELPVDLTRLNITSHLVAFRIVDNWGHLNFTCLYRVRVHGYPPKRDLPIGERGEGV</sequence>
<evidence type="ECO:0000313" key="8">
    <source>
        <dbReference type="Proteomes" id="UP000246991"/>
    </source>
</evidence>
<keyword evidence="2" id="KW-0812">Transmembrane</keyword>
<dbReference type="InterPro" id="IPR012919">
    <property type="entry name" value="SUN_dom"/>
</dbReference>
<dbReference type="GO" id="GO:0043495">
    <property type="term" value="F:protein-membrane adaptor activity"/>
    <property type="evidence" value="ECO:0007669"/>
    <property type="project" value="TreeGrafter"/>
</dbReference>
<reference evidence="7 8" key="1">
    <citation type="submission" date="2018-03" db="EMBL/GenBank/DDBJ databases">
        <title>Genomes of Pezizomycetes fungi and the evolution of truffles.</title>
        <authorList>
            <person name="Murat C."/>
            <person name="Payen T."/>
            <person name="Noel B."/>
            <person name="Kuo A."/>
            <person name="Martin F.M."/>
        </authorList>
    </citation>
    <scope>NUCLEOTIDE SEQUENCE [LARGE SCALE GENOMIC DNA]</scope>
    <source>
        <strain evidence="7">091103-1</strain>
    </source>
</reference>
<feature type="region of interest" description="Disordered" evidence="5">
    <location>
        <begin position="47"/>
        <end position="73"/>
    </location>
</feature>
<accession>A0A317SB66</accession>
<evidence type="ECO:0000256" key="4">
    <source>
        <dbReference type="ARBA" id="ARBA00023136"/>
    </source>
</evidence>
<evidence type="ECO:0000256" key="3">
    <source>
        <dbReference type="ARBA" id="ARBA00022989"/>
    </source>
</evidence>
<protein>
    <recommendedName>
        <fullName evidence="6">SUN domain-containing protein</fullName>
    </recommendedName>
</protein>
<evidence type="ECO:0000256" key="2">
    <source>
        <dbReference type="ARBA" id="ARBA00022692"/>
    </source>
</evidence>
<evidence type="ECO:0000256" key="1">
    <source>
        <dbReference type="ARBA" id="ARBA00004370"/>
    </source>
</evidence>
<name>A0A317SB66_9PEZI</name>
<comment type="subcellular location">
    <subcellularLocation>
        <location evidence="1">Membrane</location>
    </subcellularLocation>
</comment>
<dbReference type="InterPro" id="IPR045119">
    <property type="entry name" value="SUN1-5"/>
</dbReference>
<keyword evidence="3" id="KW-1133">Transmembrane helix</keyword>
<dbReference type="PROSITE" id="PS51469">
    <property type="entry name" value="SUN"/>
    <property type="match status" value="1"/>
</dbReference>
<dbReference type="OrthoDB" id="342281at2759"/>
<keyword evidence="8" id="KW-1185">Reference proteome</keyword>
<proteinExistence type="predicted"/>
<dbReference type="STRING" id="42249.A0A317SB66"/>
<keyword evidence="4" id="KW-0472">Membrane</keyword>
<dbReference type="Gene3D" id="2.60.120.260">
    <property type="entry name" value="Galactose-binding domain-like"/>
    <property type="match status" value="1"/>
</dbReference>
<dbReference type="PANTHER" id="PTHR12911">
    <property type="entry name" value="SAD1/UNC-84-LIKE PROTEIN-RELATED"/>
    <property type="match status" value="1"/>
</dbReference>